<dbReference type="SUPFAM" id="SSF54427">
    <property type="entry name" value="NTF2-like"/>
    <property type="match status" value="1"/>
</dbReference>
<dbReference type="EMBL" id="VTUX01000001">
    <property type="protein sequence ID" value="KAA1194368.1"/>
    <property type="molecule type" value="Genomic_DNA"/>
</dbReference>
<feature type="domain" description="SnoaL-like" evidence="1">
    <location>
        <begin position="11"/>
        <end position="132"/>
    </location>
</feature>
<dbReference type="Gene3D" id="3.10.450.50">
    <property type="match status" value="1"/>
</dbReference>
<accession>A0A5B0X703</accession>
<evidence type="ECO:0000259" key="1">
    <source>
        <dbReference type="Pfam" id="PF13577"/>
    </source>
</evidence>
<proteinExistence type="predicted"/>
<dbReference type="RefSeq" id="WP_149609837.1">
    <property type="nucleotide sequence ID" value="NZ_VTUX01000001.1"/>
</dbReference>
<keyword evidence="3" id="KW-1185">Reference proteome</keyword>
<dbReference type="InterPro" id="IPR037401">
    <property type="entry name" value="SnoaL-like"/>
</dbReference>
<comment type="caution">
    <text evidence="2">The sequence shown here is derived from an EMBL/GenBank/DDBJ whole genome shotgun (WGS) entry which is preliminary data.</text>
</comment>
<dbReference type="AlphaFoldDB" id="A0A5B0X703"/>
<reference evidence="2 3" key="1">
    <citation type="submission" date="2019-09" db="EMBL/GenBank/DDBJ databases">
        <authorList>
            <person name="Chen X.-Y."/>
        </authorList>
    </citation>
    <scope>NUCLEOTIDE SEQUENCE [LARGE SCALE GENOMIC DNA]</scope>
    <source>
        <strain evidence="2 3">NY5</strain>
    </source>
</reference>
<evidence type="ECO:0000313" key="3">
    <source>
        <dbReference type="Proteomes" id="UP000323708"/>
    </source>
</evidence>
<dbReference type="Proteomes" id="UP000323708">
    <property type="component" value="Unassembled WGS sequence"/>
</dbReference>
<dbReference type="Pfam" id="PF13577">
    <property type="entry name" value="SnoaL_4"/>
    <property type="match status" value="1"/>
</dbReference>
<organism evidence="2 3">
    <name type="scientific">Pseudohalioglobus sediminis</name>
    <dbReference type="NCBI Taxonomy" id="2606449"/>
    <lineage>
        <taxon>Bacteria</taxon>
        <taxon>Pseudomonadati</taxon>
        <taxon>Pseudomonadota</taxon>
        <taxon>Gammaproteobacteria</taxon>
        <taxon>Cellvibrionales</taxon>
        <taxon>Halieaceae</taxon>
        <taxon>Pseudohalioglobus</taxon>
    </lineage>
</organism>
<name>A0A5B0X703_9GAMM</name>
<dbReference type="InterPro" id="IPR032710">
    <property type="entry name" value="NTF2-like_dom_sf"/>
</dbReference>
<protein>
    <submittedName>
        <fullName evidence="2">Nuclear transport factor 2 family protein</fullName>
    </submittedName>
</protein>
<gene>
    <name evidence="2" type="ORF">F0M18_02755</name>
</gene>
<evidence type="ECO:0000313" key="2">
    <source>
        <dbReference type="EMBL" id="KAA1194368.1"/>
    </source>
</evidence>
<sequence>MSDTRTEHFISRLEIHDVLCRYCRGLDRMDKALAYSVWHADGTAHYHDMYTGSGRGFVDWVWDAHAAMERHSHQLGNSLVNLDGDSASSETYVTVVLWTRPDDQGRQQEITARGRYLDAWSRRDGRWAIDHREHILDMQTVAELRAGQVSVVSARDRTDPSYQLFPGPVVS</sequence>